<accession>A0ABQ6JEG1</accession>
<dbReference type="InterPro" id="IPR021443">
    <property type="entry name" value="DUF3093"/>
</dbReference>
<comment type="caution">
    <text evidence="2">The sequence shown here is derived from an EMBL/GenBank/DDBJ whole genome shotgun (WGS) entry which is preliminary data.</text>
</comment>
<keyword evidence="1" id="KW-0472">Membrane</keyword>
<organism evidence="2 3">
    <name type="scientific">Angustibacter aerolatus</name>
    <dbReference type="NCBI Taxonomy" id="1162965"/>
    <lineage>
        <taxon>Bacteria</taxon>
        <taxon>Bacillati</taxon>
        <taxon>Actinomycetota</taxon>
        <taxon>Actinomycetes</taxon>
        <taxon>Kineosporiales</taxon>
        <taxon>Kineosporiaceae</taxon>
    </lineage>
</organism>
<dbReference type="Proteomes" id="UP001157017">
    <property type="component" value="Unassembled WGS sequence"/>
</dbReference>
<feature type="transmembrane region" description="Helical" evidence="1">
    <location>
        <begin position="44"/>
        <end position="62"/>
    </location>
</feature>
<dbReference type="EMBL" id="BSUZ01000001">
    <property type="protein sequence ID" value="GMA85292.1"/>
    <property type="molecule type" value="Genomic_DNA"/>
</dbReference>
<keyword evidence="1" id="KW-1133">Transmembrane helix</keyword>
<sequence>MSDAVDDPAVRHRERLWPSPGVWCTAPALGLLSGLALAVVVPPWAALTTAVAVTAAALVALARTSAIVEVSAASLRAGRARIPLTALGRVAVLDAERMRALRGVDADARAYLCQRGWLRRGVVVEVVDPTDPTPYWLLSSRQPERLAAAVRSTPGEPFEGFEDGWSR</sequence>
<proteinExistence type="predicted"/>
<protein>
    <recommendedName>
        <fullName evidence="4">DUF3093 domain-containing protein</fullName>
    </recommendedName>
</protein>
<evidence type="ECO:0000256" key="1">
    <source>
        <dbReference type="SAM" id="Phobius"/>
    </source>
</evidence>
<evidence type="ECO:0008006" key="4">
    <source>
        <dbReference type="Google" id="ProtNLM"/>
    </source>
</evidence>
<gene>
    <name evidence="2" type="ORF">GCM10025868_05420</name>
</gene>
<keyword evidence="1" id="KW-0812">Transmembrane</keyword>
<evidence type="ECO:0000313" key="3">
    <source>
        <dbReference type="Proteomes" id="UP001157017"/>
    </source>
</evidence>
<keyword evidence="3" id="KW-1185">Reference proteome</keyword>
<reference evidence="3" key="1">
    <citation type="journal article" date="2019" name="Int. J. Syst. Evol. Microbiol.">
        <title>The Global Catalogue of Microorganisms (GCM) 10K type strain sequencing project: providing services to taxonomists for standard genome sequencing and annotation.</title>
        <authorList>
            <consortium name="The Broad Institute Genomics Platform"/>
            <consortium name="The Broad Institute Genome Sequencing Center for Infectious Disease"/>
            <person name="Wu L."/>
            <person name="Ma J."/>
        </authorList>
    </citation>
    <scope>NUCLEOTIDE SEQUENCE [LARGE SCALE GENOMIC DNA]</scope>
    <source>
        <strain evidence="3">NBRC 108730</strain>
    </source>
</reference>
<evidence type="ECO:0000313" key="2">
    <source>
        <dbReference type="EMBL" id="GMA85292.1"/>
    </source>
</evidence>
<name>A0ABQ6JEG1_9ACTN</name>
<dbReference type="Pfam" id="PF11292">
    <property type="entry name" value="DUF3093"/>
    <property type="match status" value="1"/>
</dbReference>